<comment type="caution">
    <text evidence="2">The sequence shown here is derived from an EMBL/GenBank/DDBJ whole genome shotgun (WGS) entry which is preliminary data.</text>
</comment>
<dbReference type="RefSeq" id="WP_331848599.1">
    <property type="nucleotide sequence ID" value="NZ_JAZHPZ010000014.1"/>
</dbReference>
<reference evidence="2 3" key="1">
    <citation type="submission" date="2024-02" db="EMBL/GenBank/DDBJ databases">
        <title>A nitrogen-fixing paenibacillus bacterium.</title>
        <authorList>
            <person name="Zhang W.L."/>
            <person name="Chen S.F."/>
        </authorList>
    </citation>
    <scope>NUCLEOTIDE SEQUENCE [LARGE SCALE GENOMIC DNA]</scope>
    <source>
        <strain evidence="2 3">M1</strain>
    </source>
</reference>
<accession>A0ABU7VYV0</accession>
<name>A0ABU7VYV0_9BACL</name>
<feature type="transmembrane region" description="Helical" evidence="1">
    <location>
        <begin position="81"/>
        <end position="101"/>
    </location>
</feature>
<evidence type="ECO:0000256" key="1">
    <source>
        <dbReference type="SAM" id="Phobius"/>
    </source>
</evidence>
<evidence type="ECO:0008006" key="4">
    <source>
        <dbReference type="Google" id="ProtNLM"/>
    </source>
</evidence>
<gene>
    <name evidence="2" type="ORF">V3851_21505</name>
</gene>
<keyword evidence="1" id="KW-0472">Membrane</keyword>
<organism evidence="2 3">
    <name type="scientific">Paenibacillus haidiansis</name>
    <dbReference type="NCBI Taxonomy" id="1574488"/>
    <lineage>
        <taxon>Bacteria</taxon>
        <taxon>Bacillati</taxon>
        <taxon>Bacillota</taxon>
        <taxon>Bacilli</taxon>
        <taxon>Bacillales</taxon>
        <taxon>Paenibacillaceae</taxon>
        <taxon>Paenibacillus</taxon>
    </lineage>
</organism>
<keyword evidence="1" id="KW-0812">Transmembrane</keyword>
<evidence type="ECO:0000313" key="3">
    <source>
        <dbReference type="Proteomes" id="UP001306950"/>
    </source>
</evidence>
<keyword evidence="3" id="KW-1185">Reference proteome</keyword>
<proteinExistence type="predicted"/>
<dbReference type="Proteomes" id="UP001306950">
    <property type="component" value="Unassembled WGS sequence"/>
</dbReference>
<evidence type="ECO:0000313" key="2">
    <source>
        <dbReference type="EMBL" id="MEF2968416.1"/>
    </source>
</evidence>
<protein>
    <recommendedName>
        <fullName evidence="4">Phage tail assembly protein</fullName>
    </recommendedName>
</protein>
<sequence length="121" mass="13777">MHNAPKNLDRLFIPSLMVTLPIQVRFRLHTIKKDDLKQVVRLLKKGRYRARINQLNQMSYLLDSISDIEETELSELSADDLAVIAAAFTAMGTFFEFLSLLKVQQTNTAGKVEGRKKLTKA</sequence>
<dbReference type="EMBL" id="JAZHPZ010000014">
    <property type="protein sequence ID" value="MEF2968416.1"/>
    <property type="molecule type" value="Genomic_DNA"/>
</dbReference>
<keyword evidence="1" id="KW-1133">Transmembrane helix</keyword>